<name>A0A9D1E4W6_9FIRM</name>
<evidence type="ECO:0000256" key="1">
    <source>
        <dbReference type="SAM" id="SignalP"/>
    </source>
</evidence>
<reference evidence="2" key="1">
    <citation type="submission" date="2020-10" db="EMBL/GenBank/DDBJ databases">
        <authorList>
            <person name="Gilroy R."/>
        </authorList>
    </citation>
    <scope>NUCLEOTIDE SEQUENCE</scope>
    <source>
        <strain evidence="2">ChiW16-3235</strain>
    </source>
</reference>
<dbReference type="PROSITE" id="PS51257">
    <property type="entry name" value="PROKAR_LIPOPROTEIN"/>
    <property type="match status" value="1"/>
</dbReference>
<dbReference type="AlphaFoldDB" id="A0A9D1E4W6"/>
<feature type="signal peptide" evidence="1">
    <location>
        <begin position="1"/>
        <end position="28"/>
    </location>
</feature>
<evidence type="ECO:0000313" key="3">
    <source>
        <dbReference type="Proteomes" id="UP000823913"/>
    </source>
</evidence>
<dbReference type="EMBL" id="DVHK01000015">
    <property type="protein sequence ID" value="HIR66553.1"/>
    <property type="molecule type" value="Genomic_DNA"/>
</dbReference>
<evidence type="ECO:0000313" key="2">
    <source>
        <dbReference type="EMBL" id="HIR66553.1"/>
    </source>
</evidence>
<reference evidence="2" key="2">
    <citation type="journal article" date="2021" name="PeerJ">
        <title>Extensive microbial diversity within the chicken gut microbiome revealed by metagenomics and culture.</title>
        <authorList>
            <person name="Gilroy R."/>
            <person name="Ravi A."/>
            <person name="Getino M."/>
            <person name="Pursley I."/>
            <person name="Horton D.L."/>
            <person name="Alikhan N.F."/>
            <person name="Baker D."/>
            <person name="Gharbi K."/>
            <person name="Hall N."/>
            <person name="Watson M."/>
            <person name="Adriaenssens E.M."/>
            <person name="Foster-Nyarko E."/>
            <person name="Jarju S."/>
            <person name="Secka A."/>
            <person name="Antonio M."/>
            <person name="Oren A."/>
            <person name="Chaudhuri R.R."/>
            <person name="La Ragione R."/>
            <person name="Hildebrand F."/>
            <person name="Pallen M.J."/>
        </authorList>
    </citation>
    <scope>NUCLEOTIDE SEQUENCE</scope>
    <source>
        <strain evidence="2">ChiW16-3235</strain>
    </source>
</reference>
<accession>A0A9D1E4W6</accession>
<keyword evidence="1" id="KW-0732">Signal</keyword>
<sequence>MTKIRKFLLVILATIATLCLCLGIAACGGETKYDVSIKVVNTLGDEFIFTPDVNEISATYEYTGEDVGYYVESYNMPDHPKYGDIWLEPLQQGYDYISMHGVYTAPDGSTTDITANRVTNKIGRYAFNVYIGNDSESWYGRNMCLYITIV</sequence>
<protein>
    <submittedName>
        <fullName evidence="2">Uncharacterized protein</fullName>
    </submittedName>
</protein>
<dbReference type="Proteomes" id="UP000823913">
    <property type="component" value="Unassembled WGS sequence"/>
</dbReference>
<proteinExistence type="predicted"/>
<organism evidence="2 3">
    <name type="scientific">Candidatus Coproplasma avicola</name>
    <dbReference type="NCBI Taxonomy" id="2840744"/>
    <lineage>
        <taxon>Bacteria</taxon>
        <taxon>Bacillati</taxon>
        <taxon>Bacillota</taxon>
        <taxon>Clostridia</taxon>
        <taxon>Eubacteriales</taxon>
        <taxon>Candidatus Coproplasma</taxon>
    </lineage>
</organism>
<gene>
    <name evidence="2" type="ORF">IAB94_00725</name>
</gene>
<feature type="chain" id="PRO_5038910584" evidence="1">
    <location>
        <begin position="29"/>
        <end position="150"/>
    </location>
</feature>
<comment type="caution">
    <text evidence="2">The sequence shown here is derived from an EMBL/GenBank/DDBJ whole genome shotgun (WGS) entry which is preliminary data.</text>
</comment>